<dbReference type="WBParaSite" id="SSTP_0000604500.1">
    <property type="protein sequence ID" value="SSTP_0000604500.1"/>
    <property type="gene ID" value="SSTP_0000604500"/>
</dbReference>
<sequence length="204" mass="22948">MAITDRSAFGSGINNSRLNIIPPTNGGMFNKKRCSMEIKNNNNNNINESGGAVYFSPSTNMPEEVQNLYLESVHFSIDDEEKLLLEEEVETNRIDFGTNFRNKAISKMQSFKENCLDSSNGTFHNINLNNNRNGSNFSKLTRLTNEDTDQDSPLDELNLILPISGTSFPNVKPLQSCTTTWRRIKNLFSCCYSSHQSTSMGILK</sequence>
<evidence type="ECO:0000313" key="2">
    <source>
        <dbReference type="WBParaSite" id="SSTP_0000604500.1"/>
    </source>
</evidence>
<reference evidence="2" key="1">
    <citation type="submission" date="2015-08" db="UniProtKB">
        <authorList>
            <consortium name="WormBaseParasite"/>
        </authorList>
    </citation>
    <scope>IDENTIFICATION</scope>
</reference>
<dbReference type="AlphaFoldDB" id="A0A0K0E961"/>
<organism evidence="2">
    <name type="scientific">Strongyloides stercoralis</name>
    <name type="common">Threadworm</name>
    <dbReference type="NCBI Taxonomy" id="6248"/>
    <lineage>
        <taxon>Eukaryota</taxon>
        <taxon>Metazoa</taxon>
        <taxon>Ecdysozoa</taxon>
        <taxon>Nematoda</taxon>
        <taxon>Chromadorea</taxon>
        <taxon>Rhabditida</taxon>
        <taxon>Tylenchina</taxon>
        <taxon>Panagrolaimomorpha</taxon>
        <taxon>Strongyloidoidea</taxon>
        <taxon>Strongyloididae</taxon>
        <taxon>Strongyloides</taxon>
    </lineage>
</organism>
<proteinExistence type="predicted"/>
<protein>
    <submittedName>
        <fullName evidence="2 3">Uncharacterized protein</fullName>
    </submittedName>
</protein>
<dbReference type="Proteomes" id="UP000035681">
    <property type="component" value="Unplaced"/>
</dbReference>
<evidence type="ECO:0000313" key="1">
    <source>
        <dbReference type="Proteomes" id="UP000035681"/>
    </source>
</evidence>
<dbReference type="WBParaSite" id="TCONS_00001056.p1">
    <property type="protein sequence ID" value="TCONS_00001056.p1"/>
    <property type="gene ID" value="XLOC_000996"/>
</dbReference>
<keyword evidence="1" id="KW-1185">Reference proteome</keyword>
<name>A0A0K0E961_STRER</name>
<accession>A0A0K0E961</accession>
<evidence type="ECO:0000313" key="3">
    <source>
        <dbReference type="WBParaSite" id="TCONS_00001056.p1"/>
    </source>
</evidence>